<evidence type="ECO:0000256" key="7">
    <source>
        <dbReference type="ARBA" id="ARBA00023136"/>
    </source>
</evidence>
<organism evidence="12 13">
    <name type="scientific">Actinomadura viridis</name>
    <dbReference type="NCBI Taxonomy" id="58110"/>
    <lineage>
        <taxon>Bacteria</taxon>
        <taxon>Bacillati</taxon>
        <taxon>Actinomycetota</taxon>
        <taxon>Actinomycetes</taxon>
        <taxon>Streptosporangiales</taxon>
        <taxon>Thermomonosporaceae</taxon>
        <taxon>Actinomadura</taxon>
    </lineage>
</organism>
<dbReference type="Pfam" id="PF13732">
    <property type="entry name" value="DrrA1-3_C"/>
    <property type="match status" value="1"/>
</dbReference>
<keyword evidence="13" id="KW-1185">Reference proteome</keyword>
<dbReference type="GO" id="GO:0005524">
    <property type="term" value="F:ATP binding"/>
    <property type="evidence" value="ECO:0007669"/>
    <property type="project" value="UniProtKB-KW"/>
</dbReference>
<evidence type="ECO:0000256" key="9">
    <source>
        <dbReference type="ARBA" id="ARBA00049985"/>
    </source>
</evidence>
<feature type="compositionally biased region" description="Low complexity" evidence="10">
    <location>
        <begin position="317"/>
        <end position="333"/>
    </location>
</feature>
<dbReference type="EMBL" id="JADOUA010000001">
    <property type="protein sequence ID" value="MBG6089672.1"/>
    <property type="molecule type" value="Genomic_DNA"/>
</dbReference>
<evidence type="ECO:0000256" key="6">
    <source>
        <dbReference type="ARBA" id="ARBA00022967"/>
    </source>
</evidence>
<comment type="caution">
    <text evidence="12">The sequence shown here is derived from an EMBL/GenBank/DDBJ whole genome shotgun (WGS) entry which is preliminary data.</text>
</comment>
<keyword evidence="7" id="KW-0472">Membrane</keyword>
<dbReference type="GO" id="GO:1900753">
    <property type="term" value="P:doxorubicin transport"/>
    <property type="evidence" value="ECO:0007669"/>
    <property type="project" value="InterPro"/>
</dbReference>
<dbReference type="PANTHER" id="PTHR42711">
    <property type="entry name" value="ABC TRANSPORTER ATP-BINDING PROTEIN"/>
    <property type="match status" value="1"/>
</dbReference>
<feature type="domain" description="ABC transporter" evidence="11">
    <location>
        <begin position="7"/>
        <end position="237"/>
    </location>
</feature>
<dbReference type="Gene3D" id="3.40.50.300">
    <property type="entry name" value="P-loop containing nucleotide triphosphate hydrolases"/>
    <property type="match status" value="1"/>
</dbReference>
<keyword evidence="6" id="KW-1278">Translocase</keyword>
<evidence type="ECO:0000256" key="4">
    <source>
        <dbReference type="ARBA" id="ARBA00022741"/>
    </source>
</evidence>
<dbReference type="PROSITE" id="PS00211">
    <property type="entry name" value="ABC_TRANSPORTER_1"/>
    <property type="match status" value="1"/>
</dbReference>
<evidence type="ECO:0000256" key="5">
    <source>
        <dbReference type="ARBA" id="ARBA00022840"/>
    </source>
</evidence>
<dbReference type="GO" id="GO:0046677">
    <property type="term" value="P:response to antibiotic"/>
    <property type="evidence" value="ECO:0007669"/>
    <property type="project" value="UniProtKB-KW"/>
</dbReference>
<keyword evidence="4" id="KW-0547">Nucleotide-binding</keyword>
<name>A0A931GJX2_9ACTN</name>
<dbReference type="RefSeq" id="WP_197012249.1">
    <property type="nucleotide sequence ID" value="NZ_BAABES010000010.1"/>
</dbReference>
<feature type="region of interest" description="Disordered" evidence="10">
    <location>
        <begin position="314"/>
        <end position="343"/>
    </location>
</feature>
<dbReference type="SMART" id="SM00382">
    <property type="entry name" value="AAA"/>
    <property type="match status" value="1"/>
</dbReference>
<keyword evidence="3" id="KW-1003">Cell membrane</keyword>
<keyword evidence="5 12" id="KW-0067">ATP-binding</keyword>
<evidence type="ECO:0000256" key="3">
    <source>
        <dbReference type="ARBA" id="ARBA00022475"/>
    </source>
</evidence>
<dbReference type="InterPro" id="IPR003439">
    <property type="entry name" value="ABC_transporter-like_ATP-bd"/>
</dbReference>
<keyword evidence="8" id="KW-0046">Antibiotic resistance</keyword>
<reference evidence="12" key="1">
    <citation type="submission" date="2020-11" db="EMBL/GenBank/DDBJ databases">
        <title>Sequencing the genomes of 1000 actinobacteria strains.</title>
        <authorList>
            <person name="Klenk H.-P."/>
        </authorList>
    </citation>
    <scope>NUCLEOTIDE SEQUENCE</scope>
    <source>
        <strain evidence="12">DSM 43175</strain>
    </source>
</reference>
<dbReference type="GO" id="GO:0016887">
    <property type="term" value="F:ATP hydrolysis activity"/>
    <property type="evidence" value="ECO:0007669"/>
    <property type="project" value="InterPro"/>
</dbReference>
<proteinExistence type="inferred from homology"/>
<dbReference type="InterPro" id="IPR050763">
    <property type="entry name" value="ABC_transporter_ATP-binding"/>
</dbReference>
<dbReference type="AlphaFoldDB" id="A0A931GJX2"/>
<dbReference type="SUPFAM" id="SSF52540">
    <property type="entry name" value="P-loop containing nucleoside triphosphate hydrolases"/>
    <property type="match status" value="1"/>
</dbReference>
<dbReference type="PANTHER" id="PTHR42711:SF19">
    <property type="entry name" value="DOXORUBICIN RESISTANCE ATP-BINDING PROTEIN DRRA"/>
    <property type="match status" value="1"/>
</dbReference>
<comment type="similarity">
    <text evidence="9">Belongs to the ABC transporter superfamily. Drug exporter-1 (DrugE1) (TC 3.A.1.105) family.</text>
</comment>
<dbReference type="NCBIfam" id="TIGR01188">
    <property type="entry name" value="drrA"/>
    <property type="match status" value="1"/>
</dbReference>
<gene>
    <name evidence="12" type="ORF">IW256_003785</name>
</gene>
<dbReference type="PROSITE" id="PS50893">
    <property type="entry name" value="ABC_TRANSPORTER_2"/>
    <property type="match status" value="1"/>
</dbReference>
<dbReference type="InterPro" id="IPR017871">
    <property type="entry name" value="ABC_transporter-like_CS"/>
</dbReference>
<evidence type="ECO:0000313" key="12">
    <source>
        <dbReference type="EMBL" id="MBG6089672.1"/>
    </source>
</evidence>
<dbReference type="GO" id="GO:0043215">
    <property type="term" value="P:daunorubicin transport"/>
    <property type="evidence" value="ECO:0007669"/>
    <property type="project" value="InterPro"/>
</dbReference>
<dbReference type="Pfam" id="PF00005">
    <property type="entry name" value="ABC_tran"/>
    <property type="match status" value="1"/>
</dbReference>
<dbReference type="InterPro" id="IPR003593">
    <property type="entry name" value="AAA+_ATPase"/>
</dbReference>
<evidence type="ECO:0000256" key="1">
    <source>
        <dbReference type="ARBA" id="ARBA00004413"/>
    </source>
</evidence>
<accession>A0A931GJX2</accession>
<dbReference type="InterPro" id="IPR025302">
    <property type="entry name" value="DrrA1/2-like_C"/>
</dbReference>
<dbReference type="FunFam" id="3.40.50.300:FF:000589">
    <property type="entry name" value="ABC transporter, ATP-binding subunit"/>
    <property type="match status" value="1"/>
</dbReference>
<evidence type="ECO:0000256" key="2">
    <source>
        <dbReference type="ARBA" id="ARBA00022448"/>
    </source>
</evidence>
<dbReference type="GO" id="GO:0005886">
    <property type="term" value="C:plasma membrane"/>
    <property type="evidence" value="ECO:0007669"/>
    <property type="project" value="UniProtKB-SubCell"/>
</dbReference>
<evidence type="ECO:0000256" key="10">
    <source>
        <dbReference type="SAM" id="MobiDB-lite"/>
    </source>
</evidence>
<protein>
    <submittedName>
        <fullName evidence="12">ABC-2 type transport system ATP-binding protein</fullName>
    </submittedName>
</protein>
<dbReference type="Proteomes" id="UP000614047">
    <property type="component" value="Unassembled WGS sequence"/>
</dbReference>
<keyword evidence="2" id="KW-0813">Transport</keyword>
<evidence type="ECO:0000259" key="11">
    <source>
        <dbReference type="PROSITE" id="PS50893"/>
    </source>
</evidence>
<sequence length="343" mass="36079">MSDEPAIAAGGLRKSYGSVPVLEGIDLHVAPGGVFALLGPNGAGKTTTVRILSTLTPPDGGTASVAGLDVVTRRREVRRLISLTGQHAAIDELQTGEENLRMMGRLRGLSRARARRRAAELLERFDLTEAARRRVGTYSGGMRRRLDLAAGLVTDPSVLFLDEPTTGLDPRSRRAMWEMVTDLTAGGVTVFLTTQYLEEADRLADRIALLDSGRVVAEGTAAELKSRVGGQRLDLVATGPAAFAELARTLGGRAVHRDEAGHTIGVATDGSAAHIRGLLDEIDPTGTALRRFAVHDTTLDDVFLALTGRAVTRDRTAAPPGGDAAADAPRTGPAAGGKEDSLV</sequence>
<dbReference type="InterPro" id="IPR005894">
    <property type="entry name" value="DrrA"/>
</dbReference>
<comment type="subcellular location">
    <subcellularLocation>
        <location evidence="1">Cell membrane</location>
        <topology evidence="1">Peripheral membrane protein</topology>
        <orientation evidence="1">Cytoplasmic side</orientation>
    </subcellularLocation>
</comment>
<evidence type="ECO:0000256" key="8">
    <source>
        <dbReference type="ARBA" id="ARBA00023251"/>
    </source>
</evidence>
<dbReference type="InterPro" id="IPR027417">
    <property type="entry name" value="P-loop_NTPase"/>
</dbReference>
<evidence type="ECO:0000313" key="13">
    <source>
        <dbReference type="Proteomes" id="UP000614047"/>
    </source>
</evidence>